<organism evidence="1 2">
    <name type="scientific">Chaetomium tenue</name>
    <dbReference type="NCBI Taxonomy" id="1854479"/>
    <lineage>
        <taxon>Eukaryota</taxon>
        <taxon>Fungi</taxon>
        <taxon>Dikarya</taxon>
        <taxon>Ascomycota</taxon>
        <taxon>Pezizomycotina</taxon>
        <taxon>Sordariomycetes</taxon>
        <taxon>Sordariomycetidae</taxon>
        <taxon>Sordariales</taxon>
        <taxon>Chaetomiaceae</taxon>
        <taxon>Chaetomium</taxon>
    </lineage>
</organism>
<evidence type="ECO:0000313" key="1">
    <source>
        <dbReference type="EMBL" id="KAH6650529.1"/>
    </source>
</evidence>
<reference evidence="1 2" key="1">
    <citation type="journal article" date="2021" name="Nat. Commun.">
        <title>Genetic determinants of endophytism in the Arabidopsis root mycobiome.</title>
        <authorList>
            <person name="Mesny F."/>
            <person name="Miyauchi S."/>
            <person name="Thiergart T."/>
            <person name="Pickel B."/>
            <person name="Atanasova L."/>
            <person name="Karlsson M."/>
            <person name="Huettel B."/>
            <person name="Barry K.W."/>
            <person name="Haridas S."/>
            <person name="Chen C."/>
            <person name="Bauer D."/>
            <person name="Andreopoulos W."/>
            <person name="Pangilinan J."/>
            <person name="LaButti K."/>
            <person name="Riley R."/>
            <person name="Lipzen A."/>
            <person name="Clum A."/>
            <person name="Drula E."/>
            <person name="Henrissat B."/>
            <person name="Kohler A."/>
            <person name="Grigoriev I.V."/>
            <person name="Martin F.M."/>
            <person name="Hacquard S."/>
        </authorList>
    </citation>
    <scope>NUCLEOTIDE SEQUENCE [LARGE SCALE GENOMIC DNA]</scope>
    <source>
        <strain evidence="1 2">MPI-SDFR-AT-0079</strain>
    </source>
</reference>
<keyword evidence="2" id="KW-1185">Reference proteome</keyword>
<gene>
    <name evidence="1" type="ORF">F5144DRAFT_49626</name>
</gene>
<comment type="caution">
    <text evidence="1">The sequence shown here is derived from an EMBL/GenBank/DDBJ whole genome shotgun (WGS) entry which is preliminary data.</text>
</comment>
<name>A0ACB7PSX6_9PEZI</name>
<dbReference type="Proteomes" id="UP000724584">
    <property type="component" value="Unassembled WGS sequence"/>
</dbReference>
<sequence length="450" mass="49911">MAESPGHNSDFGFANREEDRPDPDVDSGTEEGAEIMRRSQASLFASMVREARDRQRAIEATEIPWTLYDKARDHQDQLTETERQLFLNRGDVVAKALGSPNSLTTEEIHQACGWPPPDVVRANIQHATGGTLSTPVELFAKVKDALENGCFDTAISGEEACLVVHSFYPLEDCSLARSSESHGIPGHRHALALLTGRLGLDIAMFKACGYRWFEAQGYPNSRARQPSPAAALAAEDLNRRMRAARELSDAMASAEDQVRQGTISEEDFLARMWKILADMQAIDRSGFPGYTPQPDDPFQLIPAGVPRPSLSDRVGSGVWPGLGLSVGGFWLFYQGTGFSGPDAVNRSVPLWAELPEDQKDVYRARAEAKHREAWAYYETMLARKDASPNAGFPSAFELFRKEQVADNGEMGFREVLAGWEALTDEQRRMYKQRAWEAIETRSLAAQRITG</sequence>
<accession>A0ACB7PSX6</accession>
<protein>
    <submittedName>
        <fullName evidence="1">Uncharacterized protein</fullName>
    </submittedName>
</protein>
<dbReference type="EMBL" id="JAGIZQ010000001">
    <property type="protein sequence ID" value="KAH6650529.1"/>
    <property type="molecule type" value="Genomic_DNA"/>
</dbReference>
<evidence type="ECO:0000313" key="2">
    <source>
        <dbReference type="Proteomes" id="UP000724584"/>
    </source>
</evidence>
<proteinExistence type="predicted"/>